<dbReference type="Pfam" id="PF14065">
    <property type="entry name" value="Pvc16_N"/>
    <property type="match status" value="1"/>
</dbReference>
<accession>A0ABP7WS44</accession>
<reference evidence="4" key="1">
    <citation type="journal article" date="2019" name="Int. J. Syst. Evol. Microbiol.">
        <title>The Global Catalogue of Microorganisms (GCM) 10K type strain sequencing project: providing services to taxonomists for standard genome sequencing and annotation.</title>
        <authorList>
            <consortium name="The Broad Institute Genomics Platform"/>
            <consortium name="The Broad Institute Genome Sequencing Center for Infectious Disease"/>
            <person name="Wu L."/>
            <person name="Ma J."/>
        </authorList>
    </citation>
    <scope>NUCLEOTIDE SEQUENCE [LARGE SCALE GENOMIC DNA]</scope>
    <source>
        <strain evidence="4">JCM 16702</strain>
    </source>
</reference>
<dbReference type="RefSeq" id="WP_344955841.1">
    <property type="nucleotide sequence ID" value="NZ_BAAAZG010000052.1"/>
</dbReference>
<evidence type="ECO:0000256" key="1">
    <source>
        <dbReference type="SAM" id="MobiDB-lite"/>
    </source>
</evidence>
<protein>
    <recommendedName>
        <fullName evidence="2">Pvc16 N-terminal domain-containing protein</fullName>
    </recommendedName>
</protein>
<dbReference type="SUPFAM" id="SSF81296">
    <property type="entry name" value="E set domains"/>
    <property type="match status" value="1"/>
</dbReference>
<dbReference type="InterPro" id="IPR013783">
    <property type="entry name" value="Ig-like_fold"/>
</dbReference>
<evidence type="ECO:0000313" key="3">
    <source>
        <dbReference type="EMBL" id="GAA4095463.1"/>
    </source>
</evidence>
<evidence type="ECO:0000313" key="4">
    <source>
        <dbReference type="Proteomes" id="UP001500683"/>
    </source>
</evidence>
<gene>
    <name evidence="3" type="ORF">GCM10022214_68200</name>
</gene>
<feature type="region of interest" description="Disordered" evidence="1">
    <location>
        <begin position="185"/>
        <end position="205"/>
    </location>
</feature>
<dbReference type="InterPro" id="IPR014756">
    <property type="entry name" value="Ig_E-set"/>
</dbReference>
<dbReference type="Proteomes" id="UP001500683">
    <property type="component" value="Unassembled WGS sequence"/>
</dbReference>
<dbReference type="EMBL" id="BAAAZG010000052">
    <property type="protein sequence ID" value="GAA4095463.1"/>
    <property type="molecule type" value="Genomic_DNA"/>
</dbReference>
<proteinExistence type="predicted"/>
<dbReference type="InterPro" id="IPR025351">
    <property type="entry name" value="Pvc16_N"/>
</dbReference>
<name>A0ABP7WS44_9ACTN</name>
<comment type="caution">
    <text evidence="3">The sequence shown here is derived from an EMBL/GenBank/DDBJ whole genome shotgun (WGS) entry which is preliminary data.</text>
</comment>
<organism evidence="3 4">
    <name type="scientific">Actinomadura miaoliensis</name>
    <dbReference type="NCBI Taxonomy" id="430685"/>
    <lineage>
        <taxon>Bacteria</taxon>
        <taxon>Bacillati</taxon>
        <taxon>Actinomycetota</taxon>
        <taxon>Actinomycetes</taxon>
        <taxon>Streptosporangiales</taxon>
        <taxon>Thermomonosporaceae</taxon>
        <taxon>Actinomadura</taxon>
    </lineage>
</organism>
<sequence length="278" mass="30347">MSASTAIGMVSESLQDMLVTEMAVTPSVPVTVLGPDEPAADRRVNLLLYKVTENTFLKNIDWQVRPGTADRLTPPPLSLKLSYLLTAYAPNDPYTGNATAHALLGEAMRVFHDNPVVTDEFLVRGLRGAPEEIRVVHVPLDLEELSRIWSTFTRPYHVSACYEVSVVQLDAKGTVHAPSKRVRRIGVPDPQAPFHPPTVTAMTPMTGPPGTAVRFSGEHLSGWRAAVRVTGRSVVQGLELTGDSFDVTLPAGLERGFHEVRVDVSGLFRRVFAFEVSP</sequence>
<evidence type="ECO:0000259" key="2">
    <source>
        <dbReference type="Pfam" id="PF14065"/>
    </source>
</evidence>
<keyword evidence="4" id="KW-1185">Reference proteome</keyword>
<dbReference type="Gene3D" id="2.60.40.10">
    <property type="entry name" value="Immunoglobulins"/>
    <property type="match status" value="1"/>
</dbReference>
<feature type="domain" description="Pvc16 N-terminal" evidence="2">
    <location>
        <begin position="10"/>
        <end position="176"/>
    </location>
</feature>
<dbReference type="CDD" id="cd00102">
    <property type="entry name" value="IPT"/>
    <property type="match status" value="1"/>
</dbReference>